<accession>A0A3S8RA24</accession>
<name>A0A3S8RA24_9FLAO</name>
<organism evidence="1 2">
    <name type="scientific">Tenacibaculum singaporense</name>
    <dbReference type="NCBI Taxonomy" id="2358479"/>
    <lineage>
        <taxon>Bacteria</taxon>
        <taxon>Pseudomonadati</taxon>
        <taxon>Bacteroidota</taxon>
        <taxon>Flavobacteriia</taxon>
        <taxon>Flavobacteriales</taxon>
        <taxon>Flavobacteriaceae</taxon>
        <taxon>Tenacibaculum</taxon>
    </lineage>
</organism>
<evidence type="ECO:0000313" key="1">
    <source>
        <dbReference type="EMBL" id="AZJ36585.1"/>
    </source>
</evidence>
<reference evidence="1 2" key="1">
    <citation type="submission" date="2018-09" db="EMBL/GenBank/DDBJ databases">
        <title>Insights into the microbiota of Asian seabass (Lates calcarifer) with tenacibaculosis symptoms and description of sp. nov. Tenacibaculum singaporense.</title>
        <authorList>
            <person name="Miyake S."/>
            <person name="Soh M."/>
            <person name="Azman M.N."/>
            <person name="Ngoh S.Y."/>
            <person name="Orban L."/>
        </authorList>
    </citation>
    <scope>NUCLEOTIDE SEQUENCE [LARGE SCALE GENOMIC DNA]</scope>
    <source>
        <strain evidence="1 2">DSM 106434</strain>
    </source>
</reference>
<protein>
    <submittedName>
        <fullName evidence="1">Uncharacterized protein</fullName>
    </submittedName>
</protein>
<dbReference type="RefSeq" id="WP_125068450.1">
    <property type="nucleotide sequence ID" value="NZ_CP032548.1"/>
</dbReference>
<proteinExistence type="predicted"/>
<dbReference type="AlphaFoldDB" id="A0A3S8RA24"/>
<dbReference type="Proteomes" id="UP000274593">
    <property type="component" value="Chromosome"/>
</dbReference>
<dbReference type="KEGG" id="tsig:D6T69_14020"/>
<gene>
    <name evidence="1" type="ORF">D6T69_14020</name>
</gene>
<dbReference type="EMBL" id="CP032548">
    <property type="protein sequence ID" value="AZJ36585.1"/>
    <property type="molecule type" value="Genomic_DNA"/>
</dbReference>
<evidence type="ECO:0000313" key="2">
    <source>
        <dbReference type="Proteomes" id="UP000274593"/>
    </source>
</evidence>
<keyword evidence="2" id="KW-1185">Reference proteome</keyword>
<sequence length="59" mass="6471">MKKNIKNTNQNSKDITRKEALKKIGSYGKYAALTALGTYMILNPQKAQAASPERPGDGF</sequence>